<organism evidence="2 3">
    <name type="scientific">Euplotes crassus</name>
    <dbReference type="NCBI Taxonomy" id="5936"/>
    <lineage>
        <taxon>Eukaryota</taxon>
        <taxon>Sar</taxon>
        <taxon>Alveolata</taxon>
        <taxon>Ciliophora</taxon>
        <taxon>Intramacronucleata</taxon>
        <taxon>Spirotrichea</taxon>
        <taxon>Hypotrichia</taxon>
        <taxon>Euplotida</taxon>
        <taxon>Euplotidae</taxon>
        <taxon>Moneuplotes</taxon>
    </lineage>
</organism>
<name>A0AAD1XKD1_EUPCR</name>
<keyword evidence="1" id="KW-0472">Membrane</keyword>
<protein>
    <submittedName>
        <fullName evidence="2">Uncharacterized protein</fullName>
    </submittedName>
</protein>
<proteinExistence type="predicted"/>
<evidence type="ECO:0000313" key="3">
    <source>
        <dbReference type="Proteomes" id="UP001295684"/>
    </source>
</evidence>
<keyword evidence="1" id="KW-0812">Transmembrane</keyword>
<dbReference type="Proteomes" id="UP001295684">
    <property type="component" value="Unassembled WGS sequence"/>
</dbReference>
<sequence length="102" mass="11864">MARSHKDFFEKWKRDSLTDNLPGYVIYIFFHYCFLSLVPAMIQIYLIKLSLSMTPRISVWLTDSYGQEDFLVSSNFEVSESLLSDPIYSTDSSYSSPILLRS</sequence>
<reference evidence="2" key="1">
    <citation type="submission" date="2023-07" db="EMBL/GenBank/DDBJ databases">
        <authorList>
            <consortium name="AG Swart"/>
            <person name="Singh M."/>
            <person name="Singh A."/>
            <person name="Seah K."/>
            <person name="Emmerich C."/>
        </authorList>
    </citation>
    <scope>NUCLEOTIDE SEQUENCE</scope>
    <source>
        <strain evidence="2">DP1</strain>
    </source>
</reference>
<accession>A0AAD1XKD1</accession>
<keyword evidence="3" id="KW-1185">Reference proteome</keyword>
<dbReference type="AlphaFoldDB" id="A0AAD1XKD1"/>
<evidence type="ECO:0000256" key="1">
    <source>
        <dbReference type="SAM" id="Phobius"/>
    </source>
</evidence>
<evidence type="ECO:0000313" key="2">
    <source>
        <dbReference type="EMBL" id="CAI2374310.1"/>
    </source>
</evidence>
<keyword evidence="1" id="KW-1133">Transmembrane helix</keyword>
<gene>
    <name evidence="2" type="ORF">ECRASSUSDP1_LOCUS15662</name>
</gene>
<dbReference type="EMBL" id="CAMPGE010015702">
    <property type="protein sequence ID" value="CAI2374310.1"/>
    <property type="molecule type" value="Genomic_DNA"/>
</dbReference>
<comment type="caution">
    <text evidence="2">The sequence shown here is derived from an EMBL/GenBank/DDBJ whole genome shotgun (WGS) entry which is preliminary data.</text>
</comment>
<feature type="transmembrane region" description="Helical" evidence="1">
    <location>
        <begin position="24"/>
        <end position="47"/>
    </location>
</feature>